<protein>
    <recommendedName>
        <fullName evidence="2">PH domain-containing protein</fullName>
    </recommendedName>
</protein>
<accession>A0A0F4ZAH6</accession>
<evidence type="ECO:0000259" key="2">
    <source>
        <dbReference type="SMART" id="SM00233"/>
    </source>
</evidence>
<feature type="compositionally biased region" description="Basic and acidic residues" evidence="1">
    <location>
        <begin position="1681"/>
        <end position="1690"/>
    </location>
</feature>
<dbReference type="Pfam" id="PF12814">
    <property type="entry name" value="Mcp5_PH"/>
    <property type="match status" value="1"/>
</dbReference>
<evidence type="ECO:0000256" key="1">
    <source>
        <dbReference type="SAM" id="MobiDB-lite"/>
    </source>
</evidence>
<feature type="region of interest" description="Disordered" evidence="1">
    <location>
        <begin position="1966"/>
        <end position="1991"/>
    </location>
</feature>
<feature type="non-terminal residue" evidence="3">
    <location>
        <position position="2115"/>
    </location>
</feature>
<feature type="compositionally biased region" description="Polar residues" evidence="1">
    <location>
        <begin position="775"/>
        <end position="788"/>
    </location>
</feature>
<feature type="region of interest" description="Disordered" evidence="1">
    <location>
        <begin position="1644"/>
        <end position="1765"/>
    </location>
</feature>
<dbReference type="InterPro" id="IPR024774">
    <property type="entry name" value="PH_dom-Mcp5-type"/>
</dbReference>
<gene>
    <name evidence="3" type="ORF">TD95_003134</name>
</gene>
<dbReference type="GO" id="GO:0005739">
    <property type="term" value="C:mitochondrion"/>
    <property type="evidence" value="ECO:0007669"/>
    <property type="project" value="TreeGrafter"/>
</dbReference>
<dbReference type="PANTHER" id="PTHR28190">
    <property type="entry name" value="NUCLEAR MIGRATION PROTEIN NUM1"/>
    <property type="match status" value="1"/>
</dbReference>
<feature type="compositionally biased region" description="Basic and acidic residues" evidence="1">
    <location>
        <begin position="413"/>
        <end position="424"/>
    </location>
</feature>
<evidence type="ECO:0000313" key="3">
    <source>
        <dbReference type="EMBL" id="KKA27295.1"/>
    </source>
</evidence>
<reference evidence="3 4" key="1">
    <citation type="submission" date="2015-03" db="EMBL/GenBank/DDBJ databases">
        <authorList>
            <person name="Radwan O."/>
            <person name="Al-Naeli F.A."/>
            <person name="Rendon G.A."/>
            <person name="Fields C."/>
        </authorList>
    </citation>
    <scope>NUCLEOTIDE SEQUENCE [LARGE SCALE GENOMIC DNA]</scope>
    <source>
        <strain evidence="3">CR-DP1</strain>
    </source>
</reference>
<feature type="compositionally biased region" description="Basic residues" evidence="1">
    <location>
        <begin position="2090"/>
        <end position="2115"/>
    </location>
</feature>
<feature type="compositionally biased region" description="Polar residues" evidence="1">
    <location>
        <begin position="1707"/>
        <end position="1716"/>
    </location>
</feature>
<feature type="compositionally biased region" description="Acidic residues" evidence="1">
    <location>
        <begin position="50"/>
        <end position="61"/>
    </location>
</feature>
<feature type="region of interest" description="Disordered" evidence="1">
    <location>
        <begin position="171"/>
        <end position="213"/>
    </location>
</feature>
<proteinExistence type="predicted"/>
<feature type="compositionally biased region" description="Polar residues" evidence="1">
    <location>
        <begin position="173"/>
        <end position="188"/>
    </location>
</feature>
<organism evidence="3 4">
    <name type="scientific">Thielaviopsis punctulata</name>
    <dbReference type="NCBI Taxonomy" id="72032"/>
    <lineage>
        <taxon>Eukaryota</taxon>
        <taxon>Fungi</taxon>
        <taxon>Dikarya</taxon>
        <taxon>Ascomycota</taxon>
        <taxon>Pezizomycotina</taxon>
        <taxon>Sordariomycetes</taxon>
        <taxon>Hypocreomycetidae</taxon>
        <taxon>Microascales</taxon>
        <taxon>Ceratocystidaceae</taxon>
        <taxon>Thielaviopsis</taxon>
    </lineage>
</organism>
<feature type="region of interest" description="Disordered" evidence="1">
    <location>
        <begin position="501"/>
        <end position="752"/>
    </location>
</feature>
<dbReference type="OrthoDB" id="2149224at2759"/>
<feature type="compositionally biased region" description="Basic and acidic residues" evidence="1">
    <location>
        <begin position="37"/>
        <end position="47"/>
    </location>
</feature>
<feature type="compositionally biased region" description="Acidic residues" evidence="1">
    <location>
        <begin position="546"/>
        <end position="560"/>
    </location>
</feature>
<dbReference type="InterPro" id="IPR001849">
    <property type="entry name" value="PH_domain"/>
</dbReference>
<feature type="compositionally biased region" description="Polar residues" evidence="1">
    <location>
        <begin position="738"/>
        <end position="752"/>
    </location>
</feature>
<feature type="region of interest" description="Disordered" evidence="1">
    <location>
        <begin position="775"/>
        <end position="804"/>
    </location>
</feature>
<dbReference type="EMBL" id="LAEV01001793">
    <property type="protein sequence ID" value="KKA27295.1"/>
    <property type="molecule type" value="Genomic_DNA"/>
</dbReference>
<feature type="region of interest" description="Disordered" evidence="1">
    <location>
        <begin position="2088"/>
        <end position="2115"/>
    </location>
</feature>
<feature type="region of interest" description="Disordered" evidence="1">
    <location>
        <begin position="1572"/>
        <end position="1610"/>
    </location>
</feature>
<feature type="compositionally biased region" description="Basic residues" evidence="1">
    <location>
        <begin position="712"/>
        <end position="724"/>
    </location>
</feature>
<feature type="domain" description="PH" evidence="2">
    <location>
        <begin position="1799"/>
        <end position="1912"/>
    </location>
</feature>
<name>A0A0F4ZAH6_9PEZI</name>
<sequence>MSTPLRAAKPNLEAAAAFAGGSDPFTVASPTARRHRGQDLDDRHNSSDDTFADDASLDGDASDGTPLRTQRQRYGIFDTHAFGLGPGSSPGQAKRALEAHLVETNRRLDETGRLGHQLVRQRQEVLDQLKLVGDLATDQELPSELRAKLNDIEKEYNDVVKETARAFVPRQRVPSNESGANPTSTSPFVTEARGRRPASPSKLDSITAGSPTKLNIPTTATMTTVASNRRLRNQPTNRVKDIEFAADISTSLLQQVRSLQTLLSEREVELRDTQASNTKLEAELESFKQRFRTYDENESRFREENWNLETKLFDSKNREKESNARAEKLNQSLAVLQSEKNSIQRELDELKAVHAKTIEKHATVVKAHDIELGTAKRSIATAEIEHATMQRKVEDLTRQNSELVRAVSTTRGRTLERESDKSSSEDEYEAARVSPTPEHSPPPPSPAKNTLRHSMLESETIKASLMHAQRTIQSQRTQLHREKTEKLEMRRVLQELRDELEKLREENTSPVTSRRNTTTRRPDPRDMRKPSNRLLGNHRASREEIYVDENDWEDDSDDDNSSSSNGRTITLHPDTAAIGGRLSPMRRLFGTPSPNPPLNRNGAVTPTTPTTPVTPNTESGMTDDSSDAFETANERDTATETDDFQTGAEEISDENDDSGASTETEGPARNLANRHRPRSILARSRNSFHSTASTSAEEDNSHLRTPAAQVSRLRKRRSSHRSRGNSREPPSFMGSPLSYGTNSVTGTPMQGNNYNGGSMSLFAELQDMNSDYDSSFLDTPNRTLGTGTPNSPFQPYSPPPPVPQLPFDPLRDPLRGSHVLAIPNTIRRMMVDSGVNTDFVSDDEDAPVFTIIPVQAMIDDSPVALMKEAMPDFSMVHIEQRSDSPVWYVPPPAPTLSMSLVGAKLASEPVSVPKPEIPALVVSEIFEDVDEPINVPKKEMPILAVSAVVEDADEPVKVAKKQMPTLTVSEVSHNSNGPVKVLKKALPILAVSSFAEHVHEPIKVAKKPLPSLSVSSLQHELHEPVAHPKVEKAVLTVSGVTSAHEIVPMTLPKVPLPTLALSTSVFAHNLSPVAVAKKDLPLLVVSSMAVEHHEPTTVAPVALPILSVSGLEAVADEPMALIKPALPKLAISCAESASEEPVGIIKAPRVLSVSDIHAKHGEPVMAAKTPMRPLSISGVSETADQPVRIASGFWPMLSMSSLAAQHREPVNTTGATAATLSLSSLESKHEEPVVHERATPAVLSMRNVAFSEDAPVAVPAALAPALGFTAMTNHHAEPVGEQFIQAPTLSFTPATDVITSPKQGRSLAPRPLAMSYTRDASLSPIAQPGPSSPSLTMSNLAETPLAPVPITPGPYSPIGFSAHDLQSIFPAPPPSRSSNLAQLGASDFMAQSMEPLYEKSRPTSLLYSQMAEQSFEPVRRPSPPINSLRMSSASMEITEPVDSAQTPRALGFSGMTTEPVTPKQQSMVSSDGVFTLPDVAADYSPHPIVTQHAVLSRSLAQSDALSPRTEVHAPMRLSMSGFTAIDMGPQPMSPKRAGFVMPHGVENPFAGQTSDDGQRFVSLFNHARSMSSAGNSELVIAEDETRQSVNTSPLPESPESQRPLKEVAGNSTRALARTSNKTMVDSSVQTTVTSDAIDDWMAAQYHQQQQEQRAPSYGSGTDETESMPGRPGRAASSIRQSLDEARRAYERSQVPMPMPPPRAPNHARSTSTTGHQTRPRTPAGSGHASTSRDREGGRHVVRTQPETPSKHTLHSHKSSVSSFTSEIDQRFDMTRDLLGMNTDYSRQADPRMMLAVTEVMIGEFVWKYTRRAGRNGDAHGTRRRRFFWIHPYMRMLYWCDENPMLSRKGEVLCKGSRIEAVRVATDDNPMPPGLHRKSMILITAGGAIKFTCQTGQRHETWFNALSYLLHRNEINGTYEPNEMAGNIARADLSEFNPAWRVGPEEEPHLAAYSTDPATARLASRNPHGLLPPTEDNAPTLVGKDKEGPARGLARKRSYQALSTRIGGVFTGTLSSLRSRSSVGNMQASSVYRKKSFMSSTTGVEGGGLVAHDSAEDLRQMIEQQDREADRLENVRACCDGKHDVGTLAHGRNRGLSGHHGHGHGHSHGNGHHFGS</sequence>
<dbReference type="InterPro" id="IPR053005">
    <property type="entry name" value="Nuclear_Pos-Cytoskel_Interact"/>
</dbReference>
<feature type="compositionally biased region" description="Polar residues" evidence="1">
    <location>
        <begin position="684"/>
        <end position="695"/>
    </location>
</feature>
<feature type="compositionally biased region" description="Basic and acidic residues" evidence="1">
    <location>
        <begin position="520"/>
        <end position="529"/>
    </location>
</feature>
<feature type="region of interest" description="Disordered" evidence="1">
    <location>
        <begin position="404"/>
        <end position="450"/>
    </location>
</feature>
<feature type="compositionally biased region" description="Polar residues" evidence="1">
    <location>
        <begin position="1587"/>
        <end position="1600"/>
    </location>
</feature>
<dbReference type="GO" id="GO:0005938">
    <property type="term" value="C:cell cortex"/>
    <property type="evidence" value="ECO:0007669"/>
    <property type="project" value="InterPro"/>
</dbReference>
<keyword evidence="4" id="KW-1185">Reference proteome</keyword>
<dbReference type="GO" id="GO:0015631">
    <property type="term" value="F:tubulin binding"/>
    <property type="evidence" value="ECO:0007669"/>
    <property type="project" value="TreeGrafter"/>
</dbReference>
<dbReference type="PANTHER" id="PTHR28190:SF1">
    <property type="entry name" value="NUCLEAR MIGRATION PROTEIN NUM1"/>
    <property type="match status" value="1"/>
</dbReference>
<evidence type="ECO:0000313" key="4">
    <source>
        <dbReference type="Proteomes" id="UP000033483"/>
    </source>
</evidence>
<comment type="caution">
    <text evidence="3">The sequence shown here is derived from an EMBL/GenBank/DDBJ whole genome shotgun (WGS) entry which is preliminary data.</text>
</comment>
<feature type="region of interest" description="Disordered" evidence="1">
    <location>
        <begin position="19"/>
        <end position="72"/>
    </location>
</feature>
<dbReference type="SMART" id="SM00233">
    <property type="entry name" value="PH"/>
    <property type="match status" value="1"/>
</dbReference>
<dbReference type="GO" id="GO:0000226">
    <property type="term" value="P:microtubule cytoskeleton organization"/>
    <property type="evidence" value="ECO:0007669"/>
    <property type="project" value="TreeGrafter"/>
</dbReference>
<dbReference type="Proteomes" id="UP000033483">
    <property type="component" value="Unassembled WGS sequence"/>
</dbReference>
<feature type="compositionally biased region" description="Polar residues" evidence="1">
    <location>
        <begin position="202"/>
        <end position="213"/>
    </location>
</feature>
<dbReference type="GO" id="GO:0005543">
    <property type="term" value="F:phospholipid binding"/>
    <property type="evidence" value="ECO:0007669"/>
    <property type="project" value="InterPro"/>
</dbReference>
<dbReference type="GO" id="GO:0032065">
    <property type="term" value="P:maintenance of protein location in cell cortex"/>
    <property type="evidence" value="ECO:0007669"/>
    <property type="project" value="InterPro"/>
</dbReference>
<feature type="compositionally biased region" description="Pro residues" evidence="1">
    <location>
        <begin position="795"/>
        <end position="804"/>
    </location>
</feature>
<feature type="compositionally biased region" description="Low complexity" evidence="1">
    <location>
        <begin position="604"/>
        <end position="615"/>
    </location>
</feature>